<dbReference type="PANTHER" id="PTHR34386">
    <property type="entry name" value="GLUTAREDOXIN"/>
    <property type="match status" value="1"/>
</dbReference>
<dbReference type="KEGG" id="atm:ANT_02730"/>
<feature type="domain" description="Glutaredoxin" evidence="1">
    <location>
        <begin position="11"/>
        <end position="70"/>
    </location>
</feature>
<dbReference type="GO" id="GO:0009055">
    <property type="term" value="F:electron transfer activity"/>
    <property type="evidence" value="ECO:0007669"/>
    <property type="project" value="TreeGrafter"/>
</dbReference>
<dbReference type="EMBL" id="AP012029">
    <property type="protein sequence ID" value="BAJ62307.1"/>
    <property type="molecule type" value="Genomic_DNA"/>
</dbReference>
<dbReference type="Proteomes" id="UP000008922">
    <property type="component" value="Chromosome"/>
</dbReference>
<dbReference type="Pfam" id="PF00462">
    <property type="entry name" value="Glutaredoxin"/>
    <property type="match status" value="1"/>
</dbReference>
<dbReference type="InterPro" id="IPR051548">
    <property type="entry name" value="Grx-like_ET"/>
</dbReference>
<evidence type="ECO:0000313" key="2">
    <source>
        <dbReference type="EMBL" id="BAJ62307.1"/>
    </source>
</evidence>
<dbReference type="OrthoDB" id="9795531at2"/>
<dbReference type="SUPFAM" id="SSF52833">
    <property type="entry name" value="Thioredoxin-like"/>
    <property type="match status" value="1"/>
</dbReference>
<dbReference type="InParanoid" id="E8MZX2"/>
<dbReference type="PROSITE" id="PS51354">
    <property type="entry name" value="GLUTAREDOXIN_2"/>
    <property type="match status" value="1"/>
</dbReference>
<organism evidence="2 3">
    <name type="scientific">Anaerolinea thermophila (strain DSM 14523 / JCM 11388 / NBRC 100420 / UNI-1)</name>
    <dbReference type="NCBI Taxonomy" id="926569"/>
    <lineage>
        <taxon>Bacteria</taxon>
        <taxon>Bacillati</taxon>
        <taxon>Chloroflexota</taxon>
        <taxon>Anaerolineae</taxon>
        <taxon>Anaerolineales</taxon>
        <taxon>Anaerolineaceae</taxon>
        <taxon>Anaerolinea</taxon>
    </lineage>
</organism>
<dbReference type="NCBIfam" id="TIGR02196">
    <property type="entry name" value="GlrX_YruB"/>
    <property type="match status" value="1"/>
</dbReference>
<dbReference type="PANTHER" id="PTHR34386:SF1">
    <property type="entry name" value="GLUTAREDOXIN-LIKE PROTEIN NRDH"/>
    <property type="match status" value="1"/>
</dbReference>
<dbReference type="InterPro" id="IPR002109">
    <property type="entry name" value="Glutaredoxin"/>
</dbReference>
<protein>
    <submittedName>
        <fullName evidence="2">Glutaredoxin</fullName>
    </submittedName>
</protein>
<dbReference type="Gene3D" id="3.40.30.10">
    <property type="entry name" value="Glutaredoxin"/>
    <property type="match status" value="1"/>
</dbReference>
<evidence type="ECO:0000259" key="1">
    <source>
        <dbReference type="Pfam" id="PF00462"/>
    </source>
</evidence>
<sequence>MPEAGKTFPKVIIFTTPTCTYCNAAKRYLRERGVPFKDVDVSRDAAAARDMVRRSGQSGVPVLDIGGKIVVGFDRPKIDQYLGLRK</sequence>
<dbReference type="CDD" id="cd02976">
    <property type="entry name" value="NrdH"/>
    <property type="match status" value="1"/>
</dbReference>
<name>E8MZX2_ANATU</name>
<dbReference type="InterPro" id="IPR011911">
    <property type="entry name" value="GlrX_YruB"/>
</dbReference>
<dbReference type="AlphaFoldDB" id="E8MZX2"/>
<evidence type="ECO:0000313" key="3">
    <source>
        <dbReference type="Proteomes" id="UP000008922"/>
    </source>
</evidence>
<accession>E8MZX2</accession>
<proteinExistence type="predicted"/>
<reference evidence="2 3" key="1">
    <citation type="submission" date="2010-12" db="EMBL/GenBank/DDBJ databases">
        <title>Whole genome sequence of Anaerolinea thermophila UNI-1.</title>
        <authorList>
            <person name="Narita-Yamada S."/>
            <person name="Kishi E."/>
            <person name="Watanabe Y."/>
            <person name="Takasaki K."/>
            <person name="Ankai A."/>
            <person name="Oguchi A."/>
            <person name="Fukui S."/>
            <person name="Takahashi M."/>
            <person name="Yashiro I."/>
            <person name="Hosoyama A."/>
            <person name="Sekiguchi Y."/>
            <person name="Hanada S."/>
            <person name="Fujita N."/>
        </authorList>
    </citation>
    <scope>NUCLEOTIDE SEQUENCE [LARGE SCALE GENOMIC DNA]</scope>
    <source>
        <strain evidence="3">DSM 14523 / JCM 11388 / NBRC 100420 / UNI-1</strain>
    </source>
</reference>
<dbReference type="GO" id="GO:0045454">
    <property type="term" value="P:cell redox homeostasis"/>
    <property type="evidence" value="ECO:0007669"/>
    <property type="project" value="TreeGrafter"/>
</dbReference>
<dbReference type="InterPro" id="IPR036249">
    <property type="entry name" value="Thioredoxin-like_sf"/>
</dbReference>
<gene>
    <name evidence="2" type="ordered locus">ANT_02730</name>
</gene>
<dbReference type="eggNOG" id="COG0695">
    <property type="taxonomic scope" value="Bacteria"/>
</dbReference>
<dbReference type="RefSeq" id="WP_013558704.1">
    <property type="nucleotide sequence ID" value="NC_014960.1"/>
</dbReference>
<keyword evidence="3" id="KW-1185">Reference proteome</keyword>
<dbReference type="HOGENOM" id="CLU_026126_9_3_0"/>
<dbReference type="FunCoup" id="E8MZX2">
    <property type="interactions" value="1"/>
</dbReference>
<dbReference type="STRING" id="926569.ANT_02730"/>